<reference evidence="2" key="4">
    <citation type="submission" date="2019-03" db="UniProtKB">
        <authorList>
            <consortium name="EnsemblPlants"/>
        </authorList>
    </citation>
    <scope>IDENTIFICATION</scope>
</reference>
<reference evidence="2" key="3">
    <citation type="journal article" date="2017" name="Nature">
        <title>Genome sequence of the progenitor of the wheat D genome Aegilops tauschii.</title>
        <authorList>
            <person name="Luo M.C."/>
            <person name="Gu Y.Q."/>
            <person name="Puiu D."/>
            <person name="Wang H."/>
            <person name="Twardziok S.O."/>
            <person name="Deal K.R."/>
            <person name="Huo N."/>
            <person name="Zhu T."/>
            <person name="Wang L."/>
            <person name="Wang Y."/>
            <person name="McGuire P.E."/>
            <person name="Liu S."/>
            <person name="Long H."/>
            <person name="Ramasamy R.K."/>
            <person name="Rodriguez J.C."/>
            <person name="Van S.L."/>
            <person name="Yuan L."/>
            <person name="Wang Z."/>
            <person name="Xia Z."/>
            <person name="Xiao L."/>
            <person name="Anderson O.D."/>
            <person name="Ouyang S."/>
            <person name="Liang Y."/>
            <person name="Zimin A.V."/>
            <person name="Pertea G."/>
            <person name="Qi P."/>
            <person name="Bennetzen J.L."/>
            <person name="Dai X."/>
            <person name="Dawson M.W."/>
            <person name="Muller H.G."/>
            <person name="Kugler K."/>
            <person name="Rivarola-Duarte L."/>
            <person name="Spannagl M."/>
            <person name="Mayer K.F.X."/>
            <person name="Lu F.H."/>
            <person name="Bevan M.W."/>
            <person name="Leroy P."/>
            <person name="Li P."/>
            <person name="You F.M."/>
            <person name="Sun Q."/>
            <person name="Liu Z."/>
            <person name="Lyons E."/>
            <person name="Wicker T."/>
            <person name="Salzberg S.L."/>
            <person name="Devos K.M."/>
            <person name="Dvorak J."/>
        </authorList>
    </citation>
    <scope>NUCLEOTIDE SEQUENCE [LARGE SCALE GENOMIC DNA]</scope>
    <source>
        <strain evidence="2">cv. AL8/78</strain>
    </source>
</reference>
<dbReference type="Proteomes" id="UP000015105">
    <property type="component" value="Chromosome 2D"/>
</dbReference>
<evidence type="ECO:0000256" key="1">
    <source>
        <dbReference type="SAM" id="MobiDB-lite"/>
    </source>
</evidence>
<dbReference type="AlphaFoldDB" id="A0A453BJ14"/>
<dbReference type="EnsemblPlants" id="AET2Gv20526400.40">
    <property type="protein sequence ID" value="AET2Gv20526400.40"/>
    <property type="gene ID" value="AET2Gv20526400"/>
</dbReference>
<organism evidence="2 3">
    <name type="scientific">Aegilops tauschii subsp. strangulata</name>
    <name type="common">Goatgrass</name>
    <dbReference type="NCBI Taxonomy" id="200361"/>
    <lineage>
        <taxon>Eukaryota</taxon>
        <taxon>Viridiplantae</taxon>
        <taxon>Streptophyta</taxon>
        <taxon>Embryophyta</taxon>
        <taxon>Tracheophyta</taxon>
        <taxon>Spermatophyta</taxon>
        <taxon>Magnoliopsida</taxon>
        <taxon>Liliopsida</taxon>
        <taxon>Poales</taxon>
        <taxon>Poaceae</taxon>
        <taxon>BOP clade</taxon>
        <taxon>Pooideae</taxon>
        <taxon>Triticodae</taxon>
        <taxon>Triticeae</taxon>
        <taxon>Triticinae</taxon>
        <taxon>Aegilops</taxon>
    </lineage>
</organism>
<feature type="region of interest" description="Disordered" evidence="1">
    <location>
        <begin position="1"/>
        <end position="28"/>
    </location>
</feature>
<sequence length="107" mass="11472">RRRAPVNPLLGARPRSAVAESGRDRENPPHLAQLLVGHAGRMNELLVGHAGSTDELLIGVRPTAPLKTAPSPLDGALLLLAARYTSPTRRPPGSHSPYHNILISRQT</sequence>
<reference evidence="3" key="2">
    <citation type="journal article" date="2017" name="Nat. Plants">
        <title>The Aegilops tauschii genome reveals multiple impacts of transposons.</title>
        <authorList>
            <person name="Zhao G."/>
            <person name="Zou C."/>
            <person name="Li K."/>
            <person name="Wang K."/>
            <person name="Li T."/>
            <person name="Gao L."/>
            <person name="Zhang X."/>
            <person name="Wang H."/>
            <person name="Yang Z."/>
            <person name="Liu X."/>
            <person name="Jiang W."/>
            <person name="Mao L."/>
            <person name="Kong X."/>
            <person name="Jiao Y."/>
            <person name="Jia J."/>
        </authorList>
    </citation>
    <scope>NUCLEOTIDE SEQUENCE [LARGE SCALE GENOMIC DNA]</scope>
    <source>
        <strain evidence="3">cv. AL8/78</strain>
    </source>
</reference>
<accession>A0A453BJ14</accession>
<reference evidence="3" key="1">
    <citation type="journal article" date="2014" name="Science">
        <title>Ancient hybridizations among the ancestral genomes of bread wheat.</title>
        <authorList>
            <consortium name="International Wheat Genome Sequencing Consortium,"/>
            <person name="Marcussen T."/>
            <person name="Sandve S.R."/>
            <person name="Heier L."/>
            <person name="Spannagl M."/>
            <person name="Pfeifer M."/>
            <person name="Jakobsen K.S."/>
            <person name="Wulff B.B."/>
            <person name="Steuernagel B."/>
            <person name="Mayer K.F."/>
            <person name="Olsen O.A."/>
        </authorList>
    </citation>
    <scope>NUCLEOTIDE SEQUENCE [LARGE SCALE GENOMIC DNA]</scope>
    <source>
        <strain evidence="3">cv. AL8/78</strain>
    </source>
</reference>
<dbReference type="Gramene" id="AET2Gv20526400.40">
    <property type="protein sequence ID" value="AET2Gv20526400.40"/>
    <property type="gene ID" value="AET2Gv20526400"/>
</dbReference>
<name>A0A453BJ14_AEGTS</name>
<reference evidence="2" key="5">
    <citation type="journal article" date="2021" name="G3 (Bethesda)">
        <title>Aegilops tauschii genome assembly Aet v5.0 features greater sequence contiguity and improved annotation.</title>
        <authorList>
            <person name="Wang L."/>
            <person name="Zhu T."/>
            <person name="Rodriguez J.C."/>
            <person name="Deal K.R."/>
            <person name="Dubcovsky J."/>
            <person name="McGuire P.E."/>
            <person name="Lux T."/>
            <person name="Spannagl M."/>
            <person name="Mayer K.F.X."/>
            <person name="Baldrich P."/>
            <person name="Meyers B.C."/>
            <person name="Huo N."/>
            <person name="Gu Y.Q."/>
            <person name="Zhou H."/>
            <person name="Devos K.M."/>
            <person name="Bennetzen J.L."/>
            <person name="Unver T."/>
            <person name="Budak H."/>
            <person name="Gulick P.J."/>
            <person name="Galiba G."/>
            <person name="Kalapos B."/>
            <person name="Nelson D.R."/>
            <person name="Li P."/>
            <person name="You F.M."/>
            <person name="Luo M.C."/>
            <person name="Dvorak J."/>
        </authorList>
    </citation>
    <scope>NUCLEOTIDE SEQUENCE [LARGE SCALE GENOMIC DNA]</scope>
    <source>
        <strain evidence="2">cv. AL8/78</strain>
    </source>
</reference>
<feature type="region of interest" description="Disordered" evidence="1">
    <location>
        <begin position="86"/>
        <end position="107"/>
    </location>
</feature>
<proteinExistence type="predicted"/>
<protein>
    <submittedName>
        <fullName evidence="2">Uncharacterized protein</fullName>
    </submittedName>
</protein>
<evidence type="ECO:0000313" key="3">
    <source>
        <dbReference type="Proteomes" id="UP000015105"/>
    </source>
</evidence>
<keyword evidence="3" id="KW-1185">Reference proteome</keyword>
<evidence type="ECO:0000313" key="2">
    <source>
        <dbReference type="EnsemblPlants" id="AET2Gv20526400.40"/>
    </source>
</evidence>